<sequence>MSFPMGSYHDGFSTSLELYSRMDSPVVINQHLCGNGAYEMSIIDEVEFELPPYSSAETSWYSSSSEDLNTVKGFCQQSVNSSLENMIPGPRRSAFTTYMKADSNAAVNSFNSGQIQYKKCFSLLRKIEEERKLESQRSRVTVPAATADKINNSQQPKSGFQNKSAFEHMLAERNRRVKLKQHFSNLLSLLPRNSKRDKHSILANTTTYLTQLKLRVAELEERNQNLEESIPTNMSNQDQGSSGFESHEHNGTVLYHSDKITVEQCEDIPCQVNIRLSVQENLVSNTTDLLIRVLERLRAEHFEVLSIRSHTQTPTFHATILVTPKGLAWVKSKWQAFGSVLAQFLP</sequence>
<reference evidence="5 6" key="1">
    <citation type="journal article" date="2021" name="Nat. Plants">
        <title>The Taxus genome provides insights into paclitaxel biosynthesis.</title>
        <authorList>
            <person name="Xiong X."/>
            <person name="Gou J."/>
            <person name="Liao Q."/>
            <person name="Li Y."/>
            <person name="Zhou Q."/>
            <person name="Bi G."/>
            <person name="Li C."/>
            <person name="Du R."/>
            <person name="Wang X."/>
            <person name="Sun T."/>
            <person name="Guo L."/>
            <person name="Liang H."/>
            <person name="Lu P."/>
            <person name="Wu Y."/>
            <person name="Zhang Z."/>
            <person name="Ro D.K."/>
            <person name="Shang Y."/>
            <person name="Huang S."/>
            <person name="Yan J."/>
        </authorList>
    </citation>
    <scope>NUCLEOTIDE SEQUENCE [LARGE SCALE GENOMIC DNA]</scope>
    <source>
        <strain evidence="5">Ta-2019</strain>
    </source>
</reference>
<dbReference type="PANTHER" id="PTHR46665">
    <property type="entry name" value="TRANSCRIPTION FACTOR BHLH041-RELATED-RELATED"/>
    <property type="match status" value="1"/>
</dbReference>
<dbReference type="InterPro" id="IPR011598">
    <property type="entry name" value="bHLH_dom"/>
</dbReference>
<proteinExistence type="predicted"/>
<dbReference type="Proteomes" id="UP000824469">
    <property type="component" value="Unassembled WGS sequence"/>
</dbReference>
<dbReference type="SUPFAM" id="SSF47459">
    <property type="entry name" value="HLH, helix-loop-helix DNA-binding domain"/>
    <property type="match status" value="1"/>
</dbReference>
<keyword evidence="2" id="KW-0804">Transcription</keyword>
<evidence type="ECO:0000259" key="4">
    <source>
        <dbReference type="PROSITE" id="PS50888"/>
    </source>
</evidence>
<evidence type="ECO:0000256" key="3">
    <source>
        <dbReference type="SAM" id="Coils"/>
    </source>
</evidence>
<dbReference type="InterPro" id="IPR044658">
    <property type="entry name" value="bHLH92/bHLH041-like"/>
</dbReference>
<evidence type="ECO:0000313" key="6">
    <source>
        <dbReference type="Proteomes" id="UP000824469"/>
    </source>
</evidence>
<keyword evidence="3" id="KW-0175">Coiled coil</keyword>
<feature type="coiled-coil region" evidence="3">
    <location>
        <begin position="202"/>
        <end position="236"/>
    </location>
</feature>
<gene>
    <name evidence="5" type="ORF">KI387_014743</name>
</gene>
<dbReference type="Pfam" id="PF00010">
    <property type="entry name" value="HLH"/>
    <property type="match status" value="1"/>
</dbReference>
<dbReference type="AlphaFoldDB" id="A0AA38FI23"/>
<dbReference type="GO" id="GO:0046983">
    <property type="term" value="F:protein dimerization activity"/>
    <property type="evidence" value="ECO:0007669"/>
    <property type="project" value="InterPro"/>
</dbReference>
<dbReference type="PROSITE" id="PS50888">
    <property type="entry name" value="BHLH"/>
    <property type="match status" value="1"/>
</dbReference>
<dbReference type="Gene3D" id="4.10.280.10">
    <property type="entry name" value="Helix-loop-helix DNA-binding domain"/>
    <property type="match status" value="1"/>
</dbReference>
<evidence type="ECO:0000256" key="2">
    <source>
        <dbReference type="ARBA" id="ARBA00023163"/>
    </source>
</evidence>
<protein>
    <recommendedName>
        <fullName evidence="4">BHLH domain-containing protein</fullName>
    </recommendedName>
</protein>
<dbReference type="InterPro" id="IPR036638">
    <property type="entry name" value="HLH_DNA-bd_sf"/>
</dbReference>
<dbReference type="PANTHER" id="PTHR46665:SF1">
    <property type="entry name" value="SPERMATOGENESIS- AND OOGENESIS-SPECIFIC BASIC HELIX-LOOP-HELIX-CONTAINING PROTEIN 1"/>
    <property type="match status" value="1"/>
</dbReference>
<evidence type="ECO:0000313" key="5">
    <source>
        <dbReference type="EMBL" id="KAH9303160.1"/>
    </source>
</evidence>
<name>A0AA38FI23_TAXCH</name>
<comment type="caution">
    <text evidence="5">The sequence shown here is derived from an EMBL/GenBank/DDBJ whole genome shotgun (WGS) entry which is preliminary data.</text>
</comment>
<accession>A0AA38FI23</accession>
<organism evidence="5 6">
    <name type="scientific">Taxus chinensis</name>
    <name type="common">Chinese yew</name>
    <name type="synonym">Taxus wallichiana var. chinensis</name>
    <dbReference type="NCBI Taxonomy" id="29808"/>
    <lineage>
        <taxon>Eukaryota</taxon>
        <taxon>Viridiplantae</taxon>
        <taxon>Streptophyta</taxon>
        <taxon>Embryophyta</taxon>
        <taxon>Tracheophyta</taxon>
        <taxon>Spermatophyta</taxon>
        <taxon>Pinopsida</taxon>
        <taxon>Pinidae</taxon>
        <taxon>Conifers II</taxon>
        <taxon>Cupressales</taxon>
        <taxon>Taxaceae</taxon>
        <taxon>Taxus</taxon>
    </lineage>
</organism>
<evidence type="ECO:0000256" key="1">
    <source>
        <dbReference type="ARBA" id="ARBA00023015"/>
    </source>
</evidence>
<dbReference type="OMA" id="TAETSWY"/>
<keyword evidence="6" id="KW-1185">Reference proteome</keyword>
<dbReference type="EMBL" id="JAHRHJ020000009">
    <property type="protein sequence ID" value="KAH9303160.1"/>
    <property type="molecule type" value="Genomic_DNA"/>
</dbReference>
<dbReference type="SMART" id="SM00353">
    <property type="entry name" value="HLH"/>
    <property type="match status" value="1"/>
</dbReference>
<keyword evidence="1" id="KW-0805">Transcription regulation</keyword>
<feature type="domain" description="BHLH" evidence="4">
    <location>
        <begin position="163"/>
        <end position="212"/>
    </location>
</feature>